<keyword evidence="3" id="KW-1185">Reference proteome</keyword>
<evidence type="ECO:0000313" key="3">
    <source>
        <dbReference type="Proteomes" id="UP000709466"/>
    </source>
</evidence>
<evidence type="ECO:0000313" key="2">
    <source>
        <dbReference type="EMBL" id="NIY72666.1"/>
    </source>
</evidence>
<dbReference type="Gene3D" id="2.40.10.270">
    <property type="entry name" value="Bacteriophage SPP1 head-tail adaptor protein"/>
    <property type="match status" value="1"/>
</dbReference>
<sequence length="94" mass="10136">MKAPVLNTPLTLQTRTRTPDDAGGYAEGWTDVATVWAAVDARASASGTSLRIMARNDIRPARHDRILSGGRSYTVNAVADAQRGFLLCFAKEDT</sequence>
<dbReference type="EMBL" id="JAATOP010000005">
    <property type="protein sequence ID" value="NIY72666.1"/>
    <property type="molecule type" value="Genomic_DNA"/>
</dbReference>
<dbReference type="RefSeq" id="WP_167638043.1">
    <property type="nucleotide sequence ID" value="NZ_JAATOP010000005.1"/>
</dbReference>
<protein>
    <submittedName>
        <fullName evidence="2">Head-tail adaptor protein</fullName>
    </submittedName>
</protein>
<gene>
    <name evidence="2" type="ORF">HCZ30_09485</name>
</gene>
<feature type="region of interest" description="Disordered" evidence="1">
    <location>
        <begin position="1"/>
        <end position="23"/>
    </location>
</feature>
<comment type="caution">
    <text evidence="2">The sequence shown here is derived from an EMBL/GenBank/DDBJ whole genome shotgun (WGS) entry which is preliminary data.</text>
</comment>
<dbReference type="InterPro" id="IPR038666">
    <property type="entry name" value="SSP1_head-tail_sf"/>
</dbReference>
<evidence type="ECO:0000256" key="1">
    <source>
        <dbReference type="SAM" id="MobiDB-lite"/>
    </source>
</evidence>
<reference evidence="2 3" key="1">
    <citation type="submission" date="2020-03" db="EMBL/GenBank/DDBJ databases">
        <title>Bacterial isolates of synthetic phycosphere.</title>
        <authorList>
            <person name="Fu H."/>
            <person name="Moran M.A."/>
        </authorList>
    </citation>
    <scope>NUCLEOTIDE SEQUENCE [LARGE SCALE GENOMIC DNA]</scope>
    <source>
        <strain evidence="2 3">HF1</strain>
    </source>
</reference>
<dbReference type="Proteomes" id="UP000709466">
    <property type="component" value="Unassembled WGS sequence"/>
</dbReference>
<accession>A0ABX0VX48</accession>
<proteinExistence type="predicted"/>
<dbReference type="Pfam" id="PF05521">
    <property type="entry name" value="Phage_HCP"/>
    <property type="match status" value="1"/>
</dbReference>
<dbReference type="InterPro" id="IPR008767">
    <property type="entry name" value="Phage_SPP1_head-tail_adaptor"/>
</dbReference>
<name>A0ABX0VX48_9RHOB</name>
<organism evidence="2 3">
    <name type="scientific">Marivivens donghaensis</name>
    <dbReference type="NCBI Taxonomy" id="1699413"/>
    <lineage>
        <taxon>Bacteria</taxon>
        <taxon>Pseudomonadati</taxon>
        <taxon>Pseudomonadota</taxon>
        <taxon>Alphaproteobacteria</taxon>
        <taxon>Rhodobacterales</taxon>
        <taxon>Paracoccaceae</taxon>
        <taxon>Marivivens group</taxon>
        <taxon>Marivivens</taxon>
    </lineage>
</organism>